<gene>
    <name evidence="1" type="ORF">JIR001_31240</name>
</gene>
<dbReference type="RefSeq" id="WP_212773568.1">
    <property type="nucleotide sequence ID" value="NZ_AP024601.1"/>
</dbReference>
<reference evidence="1" key="1">
    <citation type="journal article" date="2013" name="Int. J. Syst. Evol. Microbiol.">
        <title>Polycladomyces abyssicola gen. nov., sp. nov., a thermophilic filamentous bacterium isolated from hemipelagic sediment.</title>
        <authorList>
            <person name="Tsubouchi T."/>
            <person name="Shimane Y."/>
            <person name="Mori K."/>
            <person name="Usui K."/>
            <person name="Hiraki T."/>
            <person name="Tame A."/>
            <person name="Uematsu K."/>
            <person name="Maruyama T."/>
            <person name="Hatada Y."/>
        </authorList>
    </citation>
    <scope>NUCLEOTIDE SEQUENCE</scope>
    <source>
        <strain evidence="1">JIR-001</strain>
    </source>
</reference>
<evidence type="ECO:0000313" key="1">
    <source>
        <dbReference type="EMBL" id="BCU83341.1"/>
    </source>
</evidence>
<dbReference type="KEGG" id="pabs:JIR001_31240"/>
<protein>
    <submittedName>
        <fullName evidence="1">Uncharacterized protein</fullName>
    </submittedName>
</protein>
<dbReference type="AlphaFoldDB" id="A0A8D5ZQD4"/>
<organism evidence="1 2">
    <name type="scientific">Polycladomyces abyssicola</name>
    <dbReference type="NCBI Taxonomy" id="1125966"/>
    <lineage>
        <taxon>Bacteria</taxon>
        <taxon>Bacillati</taxon>
        <taxon>Bacillota</taxon>
        <taxon>Bacilli</taxon>
        <taxon>Bacillales</taxon>
        <taxon>Thermoactinomycetaceae</taxon>
        <taxon>Polycladomyces</taxon>
    </lineage>
</organism>
<name>A0A8D5ZQD4_9BACL</name>
<dbReference type="Proteomes" id="UP000677436">
    <property type="component" value="Chromosome"/>
</dbReference>
<keyword evidence="2" id="KW-1185">Reference proteome</keyword>
<evidence type="ECO:0000313" key="2">
    <source>
        <dbReference type="Proteomes" id="UP000677436"/>
    </source>
</evidence>
<reference evidence="1" key="2">
    <citation type="journal article" date="2021" name="Microbiol. Resour. Announc.">
        <title>Complete Genome Sequence of Polycladomyces abyssicola JIR-001T, Isolated from Hemipelagic Sediment in Deep Seawater.</title>
        <authorList>
            <person name="Tsubouchi T."/>
            <person name="Kaneko Y."/>
        </authorList>
    </citation>
    <scope>NUCLEOTIDE SEQUENCE</scope>
    <source>
        <strain evidence="1">JIR-001</strain>
    </source>
</reference>
<dbReference type="EMBL" id="AP024601">
    <property type="protein sequence ID" value="BCU83341.1"/>
    <property type="molecule type" value="Genomic_DNA"/>
</dbReference>
<sequence length="345" mass="37477">MLLSRVQREGIASLAIVGLAKNVGKTTVLNALIAESRSCGVPVGLLSIGVDGEERDAWSGRPKPPIRVPGGTWVATAGSCLDPRGGDWEMVAATPVHSLLGDIYLARSTCPTQVKLAGVPSAEGVRTILHRFQDHGVPLTLVDGAYDRKVSASPLLTQGAVLVVGASMGRTLQTVVKKTEETVRIFTLPMVEDGLERNAIEMALRERALMGVSDGELRSLPFSSLLVDRQVWQEHLKSEEWTALALPGALTDRMLQQMLETGRPLTLLLSDPTRCFATMPTVRRWYRMGGQIRYLHAVRLVAVAVNPVSPEGYSFDPVEMKNRVQEVISEIPVVDVVRDAMPSEA</sequence>
<accession>A0A8D5ZQD4</accession>
<proteinExistence type="predicted"/>